<dbReference type="Proteomes" id="UP000655208">
    <property type="component" value="Unassembled WGS sequence"/>
</dbReference>
<protein>
    <submittedName>
        <fullName evidence="7">Gluconate dehydrogenase</fullName>
    </submittedName>
</protein>
<gene>
    <name evidence="7" type="ORF">GCM10011594_43810</name>
</gene>
<dbReference type="Pfam" id="PF00732">
    <property type="entry name" value="GMC_oxred_N"/>
    <property type="match status" value="1"/>
</dbReference>
<dbReference type="PANTHER" id="PTHR46056:SF12">
    <property type="entry name" value="LONG-CHAIN-ALCOHOL OXIDASE"/>
    <property type="match status" value="1"/>
</dbReference>
<evidence type="ECO:0000256" key="1">
    <source>
        <dbReference type="ARBA" id="ARBA00010790"/>
    </source>
</evidence>
<dbReference type="AlphaFoldDB" id="A0A917TFL5"/>
<comment type="caution">
    <text evidence="7">The sequence shown here is derived from an EMBL/GenBank/DDBJ whole genome shotgun (WGS) entry which is preliminary data.</text>
</comment>
<keyword evidence="8" id="KW-1185">Reference proteome</keyword>
<evidence type="ECO:0000256" key="4">
    <source>
        <dbReference type="ARBA" id="ARBA00023002"/>
    </source>
</evidence>
<sequence length="579" mass="63741">MTQQFDAIIVGLGSAGGIMAEQLTKAGLRVLGLEKGPEYTDDDFAVKQDELRYYQRGAIVAGVSVDPVTWRPDDRATARVLPWSAGVLGTDEPLYGLPSIGTGGGTLHWGCAAYRFREADFRMRSAIAERFGEGALPEGSTLADWPIGYGDLEPYYERVEQEQGISGRAGNIGGVLQEGGNPFDPPHARDYPMPPVAQGPGDPPFVRATQRLGLHPFRQPLALNSTEYRGRPACVNCGFCHGYPCHVRAKSTTQVTSVPAAKATGNLDLRPHSRVLRIHRTADGTQVRGVTYVDGSGRAHRVEAPIVILTAYALENVRLLLVSGINGNGQVGHHFMTHNFGWFTSILPEATNPFMGTFNASSAVDDYTSELVPDNDLGVLWGSPIISVTGDLQPIEAYHNMDPRVRRWGLDLKHWMRDNYRHMHRMYSQTTNFPYPRHYCDLDPTVKDRWGQPALRITHDWEDHDANSVTLFGRYKERIAHEMGARAYWMDSPRPPYHLSTHDVGVHRMGEDPATSVTDVHGELHECRGLYAVGGGQFVSYGGYNPNQTVQALAYLSAEELLRRTGAGALRPATAGTVA</sequence>
<dbReference type="GO" id="GO:0016614">
    <property type="term" value="F:oxidoreductase activity, acting on CH-OH group of donors"/>
    <property type="evidence" value="ECO:0007669"/>
    <property type="project" value="InterPro"/>
</dbReference>
<reference evidence="7" key="1">
    <citation type="journal article" date="2014" name="Int. J. Syst. Evol. Microbiol.">
        <title>Complete genome sequence of Corynebacterium casei LMG S-19264T (=DSM 44701T), isolated from a smear-ripened cheese.</title>
        <authorList>
            <consortium name="US DOE Joint Genome Institute (JGI-PGF)"/>
            <person name="Walter F."/>
            <person name="Albersmeier A."/>
            <person name="Kalinowski J."/>
            <person name="Ruckert C."/>
        </authorList>
    </citation>
    <scope>NUCLEOTIDE SEQUENCE</scope>
    <source>
        <strain evidence="7">CGMCC 4.7308</strain>
    </source>
</reference>
<dbReference type="PANTHER" id="PTHR46056">
    <property type="entry name" value="LONG-CHAIN-ALCOHOL OXIDASE"/>
    <property type="match status" value="1"/>
</dbReference>
<dbReference type="InterPro" id="IPR036188">
    <property type="entry name" value="FAD/NAD-bd_sf"/>
</dbReference>
<feature type="domain" description="Glucose-methanol-choline oxidoreductase N-terminal" evidence="5">
    <location>
        <begin position="233"/>
        <end position="338"/>
    </location>
</feature>
<dbReference type="EMBL" id="BMNA01000022">
    <property type="protein sequence ID" value="GGM18950.1"/>
    <property type="molecule type" value="Genomic_DNA"/>
</dbReference>
<evidence type="ECO:0000256" key="3">
    <source>
        <dbReference type="ARBA" id="ARBA00022827"/>
    </source>
</evidence>
<comment type="similarity">
    <text evidence="1">Belongs to the GMC oxidoreductase family.</text>
</comment>
<reference evidence="7" key="2">
    <citation type="submission" date="2020-09" db="EMBL/GenBank/DDBJ databases">
        <authorList>
            <person name="Sun Q."/>
            <person name="Zhou Y."/>
        </authorList>
    </citation>
    <scope>NUCLEOTIDE SEQUENCE</scope>
    <source>
        <strain evidence="7">CGMCC 4.7308</strain>
    </source>
</reference>
<dbReference type="InterPro" id="IPR000172">
    <property type="entry name" value="GMC_OxRdtase_N"/>
</dbReference>
<dbReference type="GO" id="GO:0050660">
    <property type="term" value="F:flavin adenine dinucleotide binding"/>
    <property type="evidence" value="ECO:0007669"/>
    <property type="project" value="InterPro"/>
</dbReference>
<keyword evidence="2" id="KW-0285">Flavoprotein</keyword>
<evidence type="ECO:0000259" key="6">
    <source>
        <dbReference type="Pfam" id="PF05199"/>
    </source>
</evidence>
<dbReference type="RefSeq" id="WP_188944993.1">
    <property type="nucleotide sequence ID" value="NZ_BMNA01000022.1"/>
</dbReference>
<keyword evidence="4" id="KW-0560">Oxidoreductase</keyword>
<dbReference type="InterPro" id="IPR007867">
    <property type="entry name" value="GMC_OxRtase_C"/>
</dbReference>
<evidence type="ECO:0000313" key="8">
    <source>
        <dbReference type="Proteomes" id="UP000655208"/>
    </source>
</evidence>
<feature type="domain" description="Glucose-methanol-choline oxidoreductase C-terminal" evidence="6">
    <location>
        <begin position="443"/>
        <end position="554"/>
    </location>
</feature>
<dbReference type="Pfam" id="PF05199">
    <property type="entry name" value="GMC_oxred_C"/>
    <property type="match status" value="1"/>
</dbReference>
<name>A0A917TFL5_9ACTN</name>
<evidence type="ECO:0000259" key="5">
    <source>
        <dbReference type="Pfam" id="PF00732"/>
    </source>
</evidence>
<dbReference type="SUPFAM" id="SSF51905">
    <property type="entry name" value="FAD/NAD(P)-binding domain"/>
    <property type="match status" value="1"/>
</dbReference>
<organism evidence="7 8">
    <name type="scientific">Nakamurella endophytica</name>
    <dbReference type="NCBI Taxonomy" id="1748367"/>
    <lineage>
        <taxon>Bacteria</taxon>
        <taxon>Bacillati</taxon>
        <taxon>Actinomycetota</taxon>
        <taxon>Actinomycetes</taxon>
        <taxon>Nakamurellales</taxon>
        <taxon>Nakamurellaceae</taxon>
        <taxon>Nakamurella</taxon>
    </lineage>
</organism>
<evidence type="ECO:0000313" key="7">
    <source>
        <dbReference type="EMBL" id="GGM18950.1"/>
    </source>
</evidence>
<proteinExistence type="inferred from homology"/>
<dbReference type="Gene3D" id="3.50.50.60">
    <property type="entry name" value="FAD/NAD(P)-binding domain"/>
    <property type="match status" value="2"/>
</dbReference>
<evidence type="ECO:0000256" key="2">
    <source>
        <dbReference type="ARBA" id="ARBA00022630"/>
    </source>
</evidence>
<keyword evidence="3" id="KW-0274">FAD</keyword>
<accession>A0A917TFL5</accession>